<keyword evidence="2" id="KW-1185">Reference proteome</keyword>
<gene>
    <name evidence="1" type="ORF">R2E43_00495</name>
</gene>
<name>A0ACD4WFT7_STRVN</name>
<sequence>MTSLSTVEQLSQCGDEPCGSELLSHEPHPAAPERRGVEPGKARFIIDVVLAIHRRAVPRWLAEPDTTLAQVMAQAAAELREVVAPPAPTIR</sequence>
<reference evidence="1" key="1">
    <citation type="submission" date="2023-10" db="EMBL/GenBank/DDBJ databases">
        <title>The genome sequence of Streptomyces violaceoruber CGMCC 4.1801.</title>
        <authorList>
            <person name="Mo P."/>
        </authorList>
    </citation>
    <scope>NUCLEOTIDE SEQUENCE</scope>
    <source>
        <strain evidence="1">CGMCC 4.1801</strain>
    </source>
</reference>
<accession>A0ACD4WFT7</accession>
<evidence type="ECO:0000313" key="1">
    <source>
        <dbReference type="EMBL" id="WOY95994.1"/>
    </source>
</evidence>
<evidence type="ECO:0000313" key="2">
    <source>
        <dbReference type="Proteomes" id="UP001303608"/>
    </source>
</evidence>
<dbReference type="Proteomes" id="UP001303608">
    <property type="component" value="Chromosome"/>
</dbReference>
<proteinExistence type="predicted"/>
<dbReference type="EMBL" id="CP137734">
    <property type="protein sequence ID" value="WOY95994.1"/>
    <property type="molecule type" value="Genomic_DNA"/>
</dbReference>
<organism evidence="1 2">
    <name type="scientific">Streptomyces violaceoruber</name>
    <dbReference type="NCBI Taxonomy" id="1935"/>
    <lineage>
        <taxon>Bacteria</taxon>
        <taxon>Bacillati</taxon>
        <taxon>Actinomycetota</taxon>
        <taxon>Actinomycetes</taxon>
        <taxon>Kitasatosporales</taxon>
        <taxon>Streptomycetaceae</taxon>
        <taxon>Streptomyces</taxon>
        <taxon>Streptomyces violaceoruber group</taxon>
    </lineage>
</organism>
<protein>
    <submittedName>
        <fullName evidence="1">Uncharacterized protein</fullName>
    </submittedName>
</protein>